<dbReference type="Proteomes" id="UP000251431">
    <property type="component" value="Unassembled WGS sequence"/>
</dbReference>
<reference evidence="1 2" key="1">
    <citation type="submission" date="2018-06" db="EMBL/GenBank/DDBJ databases">
        <authorList>
            <consortium name="Pathogen Informatics"/>
            <person name="Doyle S."/>
        </authorList>
    </citation>
    <scope>NUCLEOTIDE SEQUENCE [LARGE SCALE GENOMIC DNA]</scope>
    <source>
        <strain evidence="1 2">NCTC7582</strain>
    </source>
</reference>
<name>A0A2X1AEE7_9BACI</name>
<dbReference type="RefSeq" id="WP_112118756.1">
    <property type="nucleotide sequence ID" value="NZ_UAQE01000004.1"/>
</dbReference>
<dbReference type="AlphaFoldDB" id="A0A2X1AEE7"/>
<evidence type="ECO:0000313" key="2">
    <source>
        <dbReference type="Proteomes" id="UP000251431"/>
    </source>
</evidence>
<protein>
    <submittedName>
        <fullName evidence="1">Uncharacterized protein</fullName>
    </submittedName>
</protein>
<organism evidence="1 2">
    <name type="scientific">Lysinibacillus capsici</name>
    <dbReference type="NCBI Taxonomy" id="2115968"/>
    <lineage>
        <taxon>Bacteria</taxon>
        <taxon>Bacillati</taxon>
        <taxon>Bacillota</taxon>
        <taxon>Bacilli</taxon>
        <taxon>Bacillales</taxon>
        <taxon>Bacillaceae</taxon>
        <taxon>Lysinibacillus</taxon>
    </lineage>
</organism>
<evidence type="ECO:0000313" key="1">
    <source>
        <dbReference type="EMBL" id="SPU39052.1"/>
    </source>
</evidence>
<accession>A0A2X1AEE7</accession>
<sequence>MRIEQREDLVIIDGLEISGTIQKNQQCPSCQNSIIYDDTFDSYFCAMCNEWQEEACDDPHCHYCVQRPERPLPIHR</sequence>
<proteinExistence type="predicted"/>
<dbReference type="EMBL" id="UAQE01000004">
    <property type="protein sequence ID" value="SPU39052.1"/>
    <property type="molecule type" value="Genomic_DNA"/>
</dbReference>
<gene>
    <name evidence="1" type="ORF">NCTC7582_05030</name>
</gene>